<dbReference type="SUPFAM" id="SSF46894">
    <property type="entry name" value="C-terminal effector domain of the bipartite response regulators"/>
    <property type="match status" value="1"/>
</dbReference>
<dbReference type="CDD" id="cd00383">
    <property type="entry name" value="trans_reg_C"/>
    <property type="match status" value="1"/>
</dbReference>
<evidence type="ECO:0000256" key="7">
    <source>
        <dbReference type="ARBA" id="ARBA00023163"/>
    </source>
</evidence>
<organism evidence="12 13">
    <name type="scientific">Inhella inkyongensis</name>
    <dbReference type="NCBI Taxonomy" id="392593"/>
    <lineage>
        <taxon>Bacteria</taxon>
        <taxon>Pseudomonadati</taxon>
        <taxon>Pseudomonadota</taxon>
        <taxon>Betaproteobacteria</taxon>
        <taxon>Burkholderiales</taxon>
        <taxon>Sphaerotilaceae</taxon>
        <taxon>Inhella</taxon>
    </lineage>
</organism>
<dbReference type="AlphaFoldDB" id="A0A840SDB6"/>
<evidence type="ECO:0000313" key="12">
    <source>
        <dbReference type="EMBL" id="MBB5206421.1"/>
    </source>
</evidence>
<comment type="subcellular location">
    <subcellularLocation>
        <location evidence="1">Cytoplasm</location>
    </subcellularLocation>
</comment>
<keyword evidence="2" id="KW-0963">Cytoplasm</keyword>
<evidence type="ECO:0000313" key="13">
    <source>
        <dbReference type="Proteomes" id="UP000554837"/>
    </source>
</evidence>
<dbReference type="SUPFAM" id="SSF52172">
    <property type="entry name" value="CheY-like"/>
    <property type="match status" value="1"/>
</dbReference>
<keyword evidence="6 9" id="KW-0238">DNA-binding</keyword>
<reference evidence="12 13" key="1">
    <citation type="submission" date="2020-08" db="EMBL/GenBank/DDBJ databases">
        <title>Genomic Encyclopedia of Type Strains, Phase IV (KMG-IV): sequencing the most valuable type-strain genomes for metagenomic binning, comparative biology and taxonomic classification.</title>
        <authorList>
            <person name="Goeker M."/>
        </authorList>
    </citation>
    <scope>NUCLEOTIDE SEQUENCE [LARGE SCALE GENOMIC DNA]</scope>
    <source>
        <strain evidence="12 13">DSM 23958</strain>
    </source>
</reference>
<dbReference type="InterPro" id="IPR036388">
    <property type="entry name" value="WH-like_DNA-bd_sf"/>
</dbReference>
<feature type="domain" description="Response regulatory" evidence="10">
    <location>
        <begin position="13"/>
        <end position="131"/>
    </location>
</feature>
<dbReference type="GO" id="GO:0032993">
    <property type="term" value="C:protein-DNA complex"/>
    <property type="evidence" value="ECO:0007669"/>
    <property type="project" value="TreeGrafter"/>
</dbReference>
<dbReference type="Gene3D" id="6.10.250.690">
    <property type="match status" value="1"/>
</dbReference>
<gene>
    <name evidence="12" type="ORF">HNQ51_003767</name>
</gene>
<dbReference type="GO" id="GO:0000156">
    <property type="term" value="F:phosphorelay response regulator activity"/>
    <property type="evidence" value="ECO:0007669"/>
    <property type="project" value="TreeGrafter"/>
</dbReference>
<feature type="DNA-binding region" description="OmpR/PhoB-type" evidence="9">
    <location>
        <begin position="139"/>
        <end position="238"/>
    </location>
</feature>
<feature type="modified residue" description="4-aspartylphosphate" evidence="8">
    <location>
        <position position="64"/>
    </location>
</feature>
<evidence type="ECO:0000256" key="5">
    <source>
        <dbReference type="ARBA" id="ARBA00023015"/>
    </source>
</evidence>
<dbReference type="Pfam" id="PF00072">
    <property type="entry name" value="Response_reg"/>
    <property type="match status" value="1"/>
</dbReference>
<dbReference type="Gene3D" id="3.40.50.2300">
    <property type="match status" value="1"/>
</dbReference>
<dbReference type="RefSeq" id="WP_310732970.1">
    <property type="nucleotide sequence ID" value="NZ_CP040709.1"/>
</dbReference>
<dbReference type="SMART" id="SM00862">
    <property type="entry name" value="Trans_reg_C"/>
    <property type="match status" value="1"/>
</dbReference>
<evidence type="ECO:0000256" key="6">
    <source>
        <dbReference type="ARBA" id="ARBA00023125"/>
    </source>
</evidence>
<dbReference type="SMART" id="SM00448">
    <property type="entry name" value="REC"/>
    <property type="match status" value="1"/>
</dbReference>
<dbReference type="PROSITE" id="PS50110">
    <property type="entry name" value="RESPONSE_REGULATORY"/>
    <property type="match status" value="1"/>
</dbReference>
<dbReference type="Proteomes" id="UP000554837">
    <property type="component" value="Unassembled WGS sequence"/>
</dbReference>
<keyword evidence="5" id="KW-0805">Transcription regulation</keyword>
<evidence type="ECO:0000259" key="11">
    <source>
        <dbReference type="PROSITE" id="PS51755"/>
    </source>
</evidence>
<dbReference type="PANTHER" id="PTHR48111">
    <property type="entry name" value="REGULATOR OF RPOS"/>
    <property type="match status" value="1"/>
</dbReference>
<dbReference type="GO" id="GO:0006355">
    <property type="term" value="P:regulation of DNA-templated transcription"/>
    <property type="evidence" value="ECO:0007669"/>
    <property type="project" value="InterPro"/>
</dbReference>
<evidence type="ECO:0000256" key="3">
    <source>
        <dbReference type="ARBA" id="ARBA00022553"/>
    </source>
</evidence>
<dbReference type="FunFam" id="1.10.10.10:FF:000099">
    <property type="entry name" value="Two-component system response regulator TorR"/>
    <property type="match status" value="1"/>
</dbReference>
<dbReference type="GO" id="GO:0000976">
    <property type="term" value="F:transcription cis-regulatory region binding"/>
    <property type="evidence" value="ECO:0007669"/>
    <property type="project" value="TreeGrafter"/>
</dbReference>
<dbReference type="InterPro" id="IPR016032">
    <property type="entry name" value="Sig_transdc_resp-reg_C-effctor"/>
</dbReference>
<dbReference type="EMBL" id="JACHHO010000012">
    <property type="protein sequence ID" value="MBB5206421.1"/>
    <property type="molecule type" value="Genomic_DNA"/>
</dbReference>
<keyword evidence="13" id="KW-1185">Reference proteome</keyword>
<dbReference type="InterPro" id="IPR001867">
    <property type="entry name" value="OmpR/PhoB-type_DNA-bd"/>
</dbReference>
<feature type="domain" description="OmpR/PhoB-type" evidence="11">
    <location>
        <begin position="139"/>
        <end position="238"/>
    </location>
</feature>
<evidence type="ECO:0000259" key="10">
    <source>
        <dbReference type="PROSITE" id="PS50110"/>
    </source>
</evidence>
<dbReference type="PROSITE" id="PS51755">
    <property type="entry name" value="OMPR_PHOB"/>
    <property type="match status" value="1"/>
</dbReference>
<sequence>MAVLPEMGRTPGQVLIVDDDARLAEMVQGYLGAAGFRVQVAPNLTQGRSLLAARSALPDLLILDLMLPDGDGLDFCRQLRQEPHLRGLPVLMLSARGEPLDRVLGLELGADDYLPKPFEPRELLARVKALLRRGQPTQAETLRFGRLEIDLGERSARLGGQPCDLTSHQFELLLVMARNAGRVMSRDQIMDALKGHPLEAFDRSIDVHISRIRAAIEDDPKEPKRVLTVRGAGYVFARKQDGELG</sequence>
<proteinExistence type="predicted"/>
<dbReference type="InterPro" id="IPR001789">
    <property type="entry name" value="Sig_transdc_resp-reg_receiver"/>
</dbReference>
<evidence type="ECO:0000256" key="1">
    <source>
        <dbReference type="ARBA" id="ARBA00004496"/>
    </source>
</evidence>
<keyword evidence="3 8" id="KW-0597">Phosphoprotein</keyword>
<protein>
    <submittedName>
        <fullName evidence="12">DNA-binding response OmpR family regulator</fullName>
    </submittedName>
</protein>
<dbReference type="Pfam" id="PF00486">
    <property type="entry name" value="Trans_reg_C"/>
    <property type="match status" value="1"/>
</dbReference>
<comment type="caution">
    <text evidence="12">The sequence shown here is derived from an EMBL/GenBank/DDBJ whole genome shotgun (WGS) entry which is preliminary data.</text>
</comment>
<evidence type="ECO:0000256" key="8">
    <source>
        <dbReference type="PROSITE-ProRule" id="PRU00169"/>
    </source>
</evidence>
<accession>A0A840SDB6</accession>
<dbReference type="InterPro" id="IPR011006">
    <property type="entry name" value="CheY-like_superfamily"/>
</dbReference>
<evidence type="ECO:0000256" key="4">
    <source>
        <dbReference type="ARBA" id="ARBA00023012"/>
    </source>
</evidence>
<dbReference type="PANTHER" id="PTHR48111:SF4">
    <property type="entry name" value="DNA-BINDING DUAL TRANSCRIPTIONAL REGULATOR OMPR"/>
    <property type="match status" value="1"/>
</dbReference>
<name>A0A840SDB6_9BURK</name>
<keyword evidence="7" id="KW-0804">Transcription</keyword>
<dbReference type="InterPro" id="IPR039420">
    <property type="entry name" value="WalR-like"/>
</dbReference>
<keyword evidence="4" id="KW-0902">Two-component regulatory system</keyword>
<dbReference type="GO" id="GO:0005829">
    <property type="term" value="C:cytosol"/>
    <property type="evidence" value="ECO:0007669"/>
    <property type="project" value="TreeGrafter"/>
</dbReference>
<dbReference type="Gene3D" id="1.10.10.10">
    <property type="entry name" value="Winged helix-like DNA-binding domain superfamily/Winged helix DNA-binding domain"/>
    <property type="match status" value="1"/>
</dbReference>
<evidence type="ECO:0000256" key="2">
    <source>
        <dbReference type="ARBA" id="ARBA00022490"/>
    </source>
</evidence>
<evidence type="ECO:0000256" key="9">
    <source>
        <dbReference type="PROSITE-ProRule" id="PRU01091"/>
    </source>
</evidence>